<protein>
    <recommendedName>
        <fullName evidence="2">CYTH domain-containing protein</fullName>
    </recommendedName>
</protein>
<dbReference type="InterPro" id="IPR023577">
    <property type="entry name" value="CYTH_domain"/>
</dbReference>
<dbReference type="AlphaFoldDB" id="A0A259TYN9"/>
<organism evidence="3 4">
    <name type="scientific">Rubricoccus marinus</name>
    <dbReference type="NCBI Taxonomy" id="716817"/>
    <lineage>
        <taxon>Bacteria</taxon>
        <taxon>Pseudomonadati</taxon>
        <taxon>Rhodothermota</taxon>
        <taxon>Rhodothermia</taxon>
        <taxon>Rhodothermales</taxon>
        <taxon>Rubricoccaceae</taxon>
        <taxon>Rubricoccus</taxon>
    </lineage>
</organism>
<evidence type="ECO:0000259" key="2">
    <source>
        <dbReference type="PROSITE" id="PS51707"/>
    </source>
</evidence>
<dbReference type="Pfam" id="PF01928">
    <property type="entry name" value="CYTH"/>
    <property type="match status" value="1"/>
</dbReference>
<dbReference type="EMBL" id="MQWB01000001">
    <property type="protein sequence ID" value="OZC02831.1"/>
    <property type="molecule type" value="Genomic_DNA"/>
</dbReference>
<feature type="compositionally biased region" description="Acidic residues" evidence="1">
    <location>
        <begin position="378"/>
        <end position="387"/>
    </location>
</feature>
<name>A0A259TYN9_9BACT</name>
<feature type="compositionally biased region" description="Low complexity" evidence="1">
    <location>
        <begin position="398"/>
        <end position="408"/>
    </location>
</feature>
<gene>
    <name evidence="3" type="ORF">BSZ36_07500</name>
</gene>
<evidence type="ECO:0000313" key="3">
    <source>
        <dbReference type="EMBL" id="OZC02831.1"/>
    </source>
</evidence>
<reference evidence="3 4" key="1">
    <citation type="submission" date="2016-11" db="EMBL/GenBank/DDBJ databases">
        <title>Study of marine rhodopsin-containing bacteria.</title>
        <authorList>
            <person name="Yoshizawa S."/>
            <person name="Kumagai Y."/>
            <person name="Kogure K."/>
        </authorList>
    </citation>
    <scope>NUCLEOTIDE SEQUENCE [LARGE SCALE GENOMIC DNA]</scope>
    <source>
        <strain evidence="3 4">SG-29</strain>
    </source>
</reference>
<feature type="region of interest" description="Disordered" evidence="1">
    <location>
        <begin position="369"/>
        <end position="470"/>
    </location>
</feature>
<proteinExistence type="predicted"/>
<dbReference type="OrthoDB" id="1523102at2"/>
<feature type="region of interest" description="Disordered" evidence="1">
    <location>
        <begin position="309"/>
        <end position="349"/>
    </location>
</feature>
<dbReference type="RefSeq" id="WP_094547487.1">
    <property type="nucleotide sequence ID" value="NZ_MQWB01000001.1"/>
</dbReference>
<dbReference type="Gene3D" id="2.40.320.10">
    <property type="entry name" value="Hypothetical Protein Pfu-838710-001"/>
    <property type="match status" value="1"/>
</dbReference>
<dbReference type="InterPro" id="IPR033469">
    <property type="entry name" value="CYTH-like_dom_sf"/>
</dbReference>
<feature type="domain" description="CYTH" evidence="2">
    <location>
        <begin position="1"/>
        <end position="205"/>
    </location>
</feature>
<dbReference type="Proteomes" id="UP000216446">
    <property type="component" value="Unassembled WGS sequence"/>
</dbReference>
<dbReference type="InParanoid" id="A0A259TYN9"/>
<keyword evidence="4" id="KW-1185">Reference proteome</keyword>
<sequence length="743" mass="81991">MPSRTYVAQRPGAFGGLVQARDLAGYQLEALPSVNIRDYYFDTEDAELLRQGMCLRVREQGGERRALLRGVRPDDPRLEIEATLDGPHTEVFDTPRGLLHEALESLVGGSAPGLVEPLHPLIRFRQYRTPRMAYDGTRLLGLLSFDVVVIELPEGPYATNELDIELSDAGHEADLYALDPLLREGGLVPVALTKFERGVMRLPRSLTEPLLLLPDEREALEILAESDQALHRRRARVLLLDARGFRSSTIANQVELSTARVRHWKQQFREQRMAIFEMQTRAPASDHHAYRVSEMMAGGAEAVAPVAISPDRVPPMDSAPRPKSARAEVPSEPQASGDGAPPMRPEIALPSGEVSDIEDLLALFQPGETTTPILHDPVDEDGVPEPDAEPHEASGDVAEPALTEPAATPDDRESVPGLRVEAPESASPPEVRPSPTVHSVARSAVSPIGLTAAETAPEASGDRPTARRPRIQPDDSILEAALQILSYHFGQLGWCAADLDRPRGPFRLLLAVHRVRLSLEVFEPILPRETVESLHRGLRRLAYGLNHTFDLERLIEDNPGDDAIELRRQRSLDSLRTVLQGHSFESWIGRAQRLVERLASQQRAGVETPDDAPHVWDDYVADPGVIPGRTRVRHLLGSALWQRIEALISWEKDGAAPEADVAYHLALACSGIRFVLGIAETTAPGPVRQADAILDRAEARLMSLHLSRETTPEAERQRELHETWAELRGPELRHAFAETLVAL</sequence>
<comment type="caution">
    <text evidence="3">The sequence shown here is derived from an EMBL/GenBank/DDBJ whole genome shotgun (WGS) entry which is preliminary data.</text>
</comment>
<dbReference type="PROSITE" id="PS51707">
    <property type="entry name" value="CYTH"/>
    <property type="match status" value="1"/>
</dbReference>
<accession>A0A259TYN9</accession>
<dbReference type="SUPFAM" id="SSF55154">
    <property type="entry name" value="CYTH-like phosphatases"/>
    <property type="match status" value="1"/>
</dbReference>
<evidence type="ECO:0000313" key="4">
    <source>
        <dbReference type="Proteomes" id="UP000216446"/>
    </source>
</evidence>
<evidence type="ECO:0000256" key="1">
    <source>
        <dbReference type="SAM" id="MobiDB-lite"/>
    </source>
</evidence>